<evidence type="ECO:0000313" key="2">
    <source>
        <dbReference type="EMBL" id="NUT81822.1"/>
    </source>
</evidence>
<dbReference type="EMBL" id="JABFMS010000019">
    <property type="protein sequence ID" value="NUT81822.1"/>
    <property type="molecule type" value="Genomic_DNA"/>
</dbReference>
<feature type="domain" description="PhoD-like phosphatase metallophosphatase" evidence="1">
    <location>
        <begin position="140"/>
        <end position="477"/>
    </location>
</feature>
<dbReference type="PANTHER" id="PTHR37031">
    <property type="entry name" value="METALLOPHOSPHATASE BINDING DOMAIN PROTEIN"/>
    <property type="match status" value="1"/>
</dbReference>
<accession>A0AAJ3FVR4</accession>
<protein>
    <recommendedName>
        <fullName evidence="1">PhoD-like phosphatase metallophosphatase domain-containing protein</fullName>
    </recommendedName>
</protein>
<dbReference type="InterPro" id="IPR038607">
    <property type="entry name" value="PhoD-like_sf"/>
</dbReference>
<dbReference type="SUPFAM" id="SSF56300">
    <property type="entry name" value="Metallo-dependent phosphatases"/>
    <property type="match status" value="1"/>
</dbReference>
<dbReference type="Gene3D" id="3.60.21.70">
    <property type="entry name" value="PhoD-like phosphatase"/>
    <property type="match status" value="1"/>
</dbReference>
<name>A0AAJ3FVR4_9PSED</name>
<dbReference type="Pfam" id="PF09423">
    <property type="entry name" value="PhoD"/>
    <property type="match status" value="1"/>
</dbReference>
<proteinExistence type="predicted"/>
<reference evidence="2 3" key="1">
    <citation type="journal article" date="2020" name="Front. Plant Sci.">
        <title>Isolation of Rhizosphere Bacteria That Improve Quality and Water Stress Tolerance in Greenhouse Ornamentals.</title>
        <authorList>
            <person name="Nordstedt N.P."/>
            <person name="Jones M.L."/>
        </authorList>
    </citation>
    <scope>NUCLEOTIDE SEQUENCE [LARGE SCALE GENOMIC DNA]</scope>
    <source>
        <strain evidence="2 3">C2F7</strain>
    </source>
</reference>
<gene>
    <name evidence="2" type="ORF">HNO85_12830</name>
</gene>
<evidence type="ECO:0000313" key="3">
    <source>
        <dbReference type="Proteomes" id="UP000562723"/>
    </source>
</evidence>
<dbReference type="Proteomes" id="UP000562723">
    <property type="component" value="Unassembled WGS sequence"/>
</dbReference>
<evidence type="ECO:0000259" key="1">
    <source>
        <dbReference type="Pfam" id="PF09423"/>
    </source>
</evidence>
<organism evidence="2 3">
    <name type="scientific">Pseudomonas brassicacearum</name>
    <dbReference type="NCBI Taxonomy" id="930166"/>
    <lineage>
        <taxon>Bacteria</taxon>
        <taxon>Pseudomonadati</taxon>
        <taxon>Pseudomonadota</taxon>
        <taxon>Gammaproteobacteria</taxon>
        <taxon>Pseudomonadales</taxon>
        <taxon>Pseudomonadaceae</taxon>
        <taxon>Pseudomonas</taxon>
    </lineage>
</organism>
<dbReference type="InterPro" id="IPR029052">
    <property type="entry name" value="Metallo-depent_PP-like"/>
</dbReference>
<dbReference type="AlphaFoldDB" id="A0AAJ3FVR4"/>
<dbReference type="RefSeq" id="WP_175360274.1">
    <property type="nucleotide sequence ID" value="NZ_JABFMS010000019.1"/>
</dbReference>
<comment type="caution">
    <text evidence="2">The sequence shown here is derived from an EMBL/GenBank/DDBJ whole genome shotgun (WGS) entry which is preliminary data.</text>
</comment>
<dbReference type="InterPro" id="IPR018946">
    <property type="entry name" value="PhoD-like_MPP"/>
</dbReference>
<sequence>MALVDPRNNEYDVSKLQSASIIGHVTTQSARIWIRVYTPGNWSLVWSRNAIEGDLVKLDGKPLAEFLKPYNCAHDSYAFSWEDDLTHTFDLQGLDQDTTYFYYLMTDETDGTDTFRRTEIGCHKSIAFRTMTDEMLDFSFGFYSCHDPFNANGSYGAWPLFLEKMDVSNARFAIGGGDQVYVDCQESKHFPDIWEWLKDNKDDLIAECSTKGKLDLKKLDAYLLNLYRWYYRVYWKFPHLQEAFSKYPQYMMWDDHEIMDGWGSRTDEERIAIISRYFERDDKVIDRKLVNSMWTAARTAYFEYAHSHNPETGVSKGSLKKPETCIWDYGFEKGGIPFYMLDMRGHHDVETPEKKNFLLGTKQIERFQGWLKSSANSSSPLLFVVSPVPFVHWKSVLLTAGSWLDSAKDDCMDEWDHSSNHAERNILLDSIFPALDKSGKTLVFISGDVHCAAAFRLSHDKYRKASIYQVTSSAISRMPAGQFAGTGIANSGKINGHDSIYFEHLFSHSEDKNFAIFHVAGGASASVDLCWPGGSQGEAVVKTLRLR</sequence>
<dbReference type="PANTHER" id="PTHR37031:SF2">
    <property type="entry name" value="PHOD-LIKE PHOSPHATASE METALLOPHOSPHATASE DOMAIN-CONTAINING PROTEIN"/>
    <property type="match status" value="1"/>
</dbReference>